<comment type="caution">
    <text evidence="2">The sequence shown here is derived from an EMBL/GenBank/DDBJ whole genome shotgun (WGS) entry which is preliminary data.</text>
</comment>
<name>A0ABN7WB45_GIGMA</name>
<proteinExistence type="predicted"/>
<accession>A0ABN7WB45</accession>
<feature type="compositionally biased region" description="Basic residues" evidence="1">
    <location>
        <begin position="160"/>
        <end position="169"/>
    </location>
</feature>
<dbReference type="EMBL" id="CAJVQB010037090">
    <property type="protein sequence ID" value="CAG8824830.1"/>
    <property type="molecule type" value="Genomic_DNA"/>
</dbReference>
<evidence type="ECO:0000313" key="2">
    <source>
        <dbReference type="EMBL" id="CAG8824830.1"/>
    </source>
</evidence>
<keyword evidence="3" id="KW-1185">Reference proteome</keyword>
<evidence type="ECO:0000313" key="3">
    <source>
        <dbReference type="Proteomes" id="UP000789901"/>
    </source>
</evidence>
<evidence type="ECO:0000256" key="1">
    <source>
        <dbReference type="SAM" id="MobiDB-lite"/>
    </source>
</evidence>
<protein>
    <submittedName>
        <fullName evidence="2">16893_t:CDS:1</fullName>
    </submittedName>
</protein>
<feature type="compositionally biased region" description="Polar residues" evidence="1">
    <location>
        <begin position="139"/>
        <end position="148"/>
    </location>
</feature>
<feature type="compositionally biased region" description="Basic and acidic residues" evidence="1">
    <location>
        <begin position="111"/>
        <end position="131"/>
    </location>
</feature>
<gene>
    <name evidence="2" type="ORF">GMARGA_LOCUS28675</name>
</gene>
<sequence length="169" mass="20026">MSILSEQHSRVLKRDAEIAKFLGIEKPETVFYQQAVNREEKIKEKDLMPKYIKDIEIEELYQKIVFALTETKHRKGKENEELKPTYMNSENQSEQKIEADYTRQNSKTRKSKEVLQHQAKEKHKRENCEQKKKVRPSKVVQTTEIKSNNIKEDSPSSYISKKKGKKNEQ</sequence>
<dbReference type="Proteomes" id="UP000789901">
    <property type="component" value="Unassembled WGS sequence"/>
</dbReference>
<feature type="region of interest" description="Disordered" evidence="1">
    <location>
        <begin position="72"/>
        <end position="169"/>
    </location>
</feature>
<organism evidence="2 3">
    <name type="scientific">Gigaspora margarita</name>
    <dbReference type="NCBI Taxonomy" id="4874"/>
    <lineage>
        <taxon>Eukaryota</taxon>
        <taxon>Fungi</taxon>
        <taxon>Fungi incertae sedis</taxon>
        <taxon>Mucoromycota</taxon>
        <taxon>Glomeromycotina</taxon>
        <taxon>Glomeromycetes</taxon>
        <taxon>Diversisporales</taxon>
        <taxon>Gigasporaceae</taxon>
        <taxon>Gigaspora</taxon>
    </lineage>
</organism>
<reference evidence="2 3" key="1">
    <citation type="submission" date="2021-06" db="EMBL/GenBank/DDBJ databases">
        <authorList>
            <person name="Kallberg Y."/>
            <person name="Tangrot J."/>
            <person name="Rosling A."/>
        </authorList>
    </citation>
    <scope>NUCLEOTIDE SEQUENCE [LARGE SCALE GENOMIC DNA]</scope>
    <source>
        <strain evidence="2 3">120-4 pot B 10/14</strain>
    </source>
</reference>